<dbReference type="AlphaFoldDB" id="A0A4R2PAC2"/>
<comment type="function">
    <text evidence="3">Required for maturation of urease via the functional incorporation of the urease nickel metallocenter.</text>
</comment>
<dbReference type="Proteomes" id="UP000295416">
    <property type="component" value="Unassembled WGS sequence"/>
</dbReference>
<comment type="similarity">
    <text evidence="1 3">Belongs to the UreD family.</text>
</comment>
<protein>
    <recommendedName>
        <fullName evidence="3">Urease accessory protein UreD</fullName>
    </recommendedName>
</protein>
<organism evidence="4 5">
    <name type="scientific">Scopulibacillus darangshiensis</name>
    <dbReference type="NCBI Taxonomy" id="442528"/>
    <lineage>
        <taxon>Bacteria</taxon>
        <taxon>Bacillati</taxon>
        <taxon>Bacillota</taxon>
        <taxon>Bacilli</taxon>
        <taxon>Bacillales</taxon>
        <taxon>Sporolactobacillaceae</taxon>
        <taxon>Scopulibacillus</taxon>
    </lineage>
</organism>
<dbReference type="EMBL" id="SLXK01000004">
    <property type="protein sequence ID" value="TCP30845.1"/>
    <property type="molecule type" value="Genomic_DNA"/>
</dbReference>
<evidence type="ECO:0000256" key="2">
    <source>
        <dbReference type="ARBA" id="ARBA00023186"/>
    </source>
</evidence>
<evidence type="ECO:0000313" key="5">
    <source>
        <dbReference type="Proteomes" id="UP000295416"/>
    </source>
</evidence>
<comment type="caution">
    <text evidence="4">The sequence shown here is derived from an EMBL/GenBank/DDBJ whole genome shotgun (WGS) entry which is preliminary data.</text>
</comment>
<dbReference type="PANTHER" id="PTHR33643">
    <property type="entry name" value="UREASE ACCESSORY PROTEIN D"/>
    <property type="match status" value="1"/>
</dbReference>
<reference evidence="4 5" key="1">
    <citation type="submission" date="2019-03" db="EMBL/GenBank/DDBJ databases">
        <title>Genomic Encyclopedia of Type Strains, Phase IV (KMG-IV): sequencing the most valuable type-strain genomes for metagenomic binning, comparative biology and taxonomic classification.</title>
        <authorList>
            <person name="Goeker M."/>
        </authorList>
    </citation>
    <scope>NUCLEOTIDE SEQUENCE [LARGE SCALE GENOMIC DNA]</scope>
    <source>
        <strain evidence="4 5">DSM 19377</strain>
    </source>
</reference>
<keyword evidence="3" id="KW-0996">Nickel insertion</keyword>
<dbReference type="Pfam" id="PF01774">
    <property type="entry name" value="UreD"/>
    <property type="match status" value="1"/>
</dbReference>
<evidence type="ECO:0000313" key="4">
    <source>
        <dbReference type="EMBL" id="TCP30845.1"/>
    </source>
</evidence>
<dbReference type="PANTHER" id="PTHR33643:SF1">
    <property type="entry name" value="UREASE ACCESSORY PROTEIN D"/>
    <property type="match status" value="1"/>
</dbReference>
<gene>
    <name evidence="3" type="primary">ureD</name>
    <name evidence="4" type="ORF">EV207_10424</name>
</gene>
<name>A0A4R2PAC2_9BACL</name>
<accession>A0A4R2PAC2</accession>
<keyword evidence="5" id="KW-1185">Reference proteome</keyword>
<keyword evidence="3" id="KW-0963">Cytoplasm</keyword>
<dbReference type="GO" id="GO:0005737">
    <property type="term" value="C:cytoplasm"/>
    <property type="evidence" value="ECO:0007669"/>
    <property type="project" value="UniProtKB-SubCell"/>
</dbReference>
<dbReference type="GO" id="GO:0016151">
    <property type="term" value="F:nickel cation binding"/>
    <property type="evidence" value="ECO:0007669"/>
    <property type="project" value="UniProtKB-UniRule"/>
</dbReference>
<dbReference type="HAMAP" id="MF_01384">
    <property type="entry name" value="UreD"/>
    <property type="match status" value="1"/>
</dbReference>
<comment type="subcellular location">
    <subcellularLocation>
        <location evidence="3">Cytoplasm</location>
    </subcellularLocation>
</comment>
<dbReference type="OrthoDB" id="9807968at2"/>
<keyword evidence="2 3" id="KW-0143">Chaperone</keyword>
<dbReference type="RefSeq" id="WP_132744067.1">
    <property type="nucleotide sequence ID" value="NZ_SLXK01000004.1"/>
</dbReference>
<evidence type="ECO:0000256" key="1">
    <source>
        <dbReference type="ARBA" id="ARBA00007177"/>
    </source>
</evidence>
<comment type="subunit">
    <text evidence="3">UreD, UreF and UreG form a complex that acts as a GTP-hydrolysis-dependent molecular chaperone, activating the urease apoprotein by helping to assemble the nickel containing metallocenter of UreC. The UreE protein probably delivers the nickel.</text>
</comment>
<sequence length="274" mass="31479">MVNWTGILNLNVEKKEDKTITKDVYFQGAFKIMRPAYLDKTGQACFYIINPGGGYLDGDRYSMSFTLDEHAELLLTTQSATKIYKTPNQPVVQETEILLKAGSVLEYMPDPLIAYHRARYKQKNVVRMEKGSTLIYTDIMTPGWSPDGEWFSYDSVQLKNEIYMEDKLVVFDHMKLEPECQNMQGIGQMEGFTHLGSMIVVSEKAASDFLDMLYETIDMTSQTYKIGVSSLSIPGFTLRVLATSTQQIEEIFMACHRLIRANWFDKQPIFLRKY</sequence>
<dbReference type="InterPro" id="IPR002669">
    <property type="entry name" value="UreD"/>
</dbReference>
<proteinExistence type="inferred from homology"/>
<evidence type="ECO:0000256" key="3">
    <source>
        <dbReference type="HAMAP-Rule" id="MF_01384"/>
    </source>
</evidence>